<evidence type="ECO:0000313" key="1">
    <source>
        <dbReference type="EMBL" id="MBB5020007.1"/>
    </source>
</evidence>
<proteinExistence type="predicted"/>
<sequence length="65" mass="7274">MCKPKRLVEKKRGFNGKPRVATDLATTRERAPRLVRGLFGQLGLELAGEFVQHIGHQGFGESKQK</sequence>
<reference evidence="1 2" key="1">
    <citation type="submission" date="2020-08" db="EMBL/GenBank/DDBJ databases">
        <title>Genomic Encyclopedia of Type Strains, Phase IV (KMG-IV): sequencing the most valuable type-strain genomes for metagenomic binning, comparative biology and taxonomic classification.</title>
        <authorList>
            <person name="Goeker M."/>
        </authorList>
    </citation>
    <scope>NUCLEOTIDE SEQUENCE [LARGE SCALE GENOMIC DNA]</scope>
    <source>
        <strain evidence="1 2">DSM 27165</strain>
    </source>
</reference>
<name>A0A840MS86_9PROT</name>
<evidence type="ECO:0000313" key="2">
    <source>
        <dbReference type="Proteomes" id="UP000575898"/>
    </source>
</evidence>
<protein>
    <submittedName>
        <fullName evidence="1">Uncharacterized protein</fullName>
    </submittedName>
</protein>
<dbReference type="Proteomes" id="UP000575898">
    <property type="component" value="Unassembled WGS sequence"/>
</dbReference>
<accession>A0A840MS86</accession>
<gene>
    <name evidence="1" type="ORF">HNQ59_003315</name>
</gene>
<comment type="caution">
    <text evidence="1">The sequence shown here is derived from an EMBL/GenBank/DDBJ whole genome shotgun (WGS) entry which is preliminary data.</text>
</comment>
<dbReference type="EMBL" id="JACHHY010000023">
    <property type="protein sequence ID" value="MBB5020007.1"/>
    <property type="molecule type" value="Genomic_DNA"/>
</dbReference>
<keyword evidence="2" id="KW-1185">Reference proteome</keyword>
<dbReference type="AlphaFoldDB" id="A0A840MS86"/>
<organism evidence="1 2">
    <name type="scientific">Chitinivorax tropicus</name>
    <dbReference type="NCBI Taxonomy" id="714531"/>
    <lineage>
        <taxon>Bacteria</taxon>
        <taxon>Pseudomonadati</taxon>
        <taxon>Pseudomonadota</taxon>
        <taxon>Betaproteobacteria</taxon>
        <taxon>Chitinivorax</taxon>
    </lineage>
</organism>